<keyword evidence="8" id="KW-0624">Polysaccharide degradation</keyword>
<evidence type="ECO:0000256" key="1">
    <source>
        <dbReference type="ARBA" id="ARBA00000822"/>
    </source>
</evidence>
<evidence type="ECO:0000256" key="2">
    <source>
        <dbReference type="ARBA" id="ARBA00008682"/>
    </source>
</evidence>
<feature type="signal peptide" evidence="10">
    <location>
        <begin position="1"/>
        <end position="19"/>
    </location>
</feature>
<dbReference type="Pfam" id="PF00704">
    <property type="entry name" value="Glyco_hydro_18"/>
    <property type="match status" value="1"/>
</dbReference>
<name>A0A5N5QQF9_9AGAM</name>
<sequence length="440" mass="48643">MKFHILLSSLSLCVGLASASDSMKRPDNFKEIIDPLTSFHVSKQGRLRPDLKFNWGGKVNMAYFTSWSIYARKFTPLDIDASTLTHLYYAFCDMDPVTGTAILSDLWADQQIAYPGDDTSAPGNNLYGNLKQLYLLKKKNPTLKTVLSCGGWTFSQAGHFAFATNKTSRATFVKTAVQLLEDNGFDGLNIDWEYPQAGEEAEAFVSLLSELRRALNALAKKKGDKQPYELNVAVPAGSQNYQNLQVKKMNKHVTFWSIIAYDYGGPWSPVVDYLDNVKGGVSGVSTEATARWYVENGADVQKIVIGAPLYGRGFENTDGMFKPFNGVGPGTWDAGQYDYKALPFPNATVHDDLEAIASYSYDPAKRQLITYDTPAIATLKAIWTITQGYRGMYFWELSGDKNGTESLVANAAKALMVLDSTPNHLNYPGSQFANMRAGMN</sequence>
<feature type="chain" id="PRO_5024404233" description="chitinase" evidence="10">
    <location>
        <begin position="20"/>
        <end position="440"/>
    </location>
</feature>
<dbReference type="Gene3D" id="3.20.20.80">
    <property type="entry name" value="Glycosidases"/>
    <property type="match status" value="1"/>
</dbReference>
<evidence type="ECO:0000313" key="12">
    <source>
        <dbReference type="EMBL" id="KAB5593793.1"/>
    </source>
</evidence>
<proteinExistence type="inferred from homology"/>
<evidence type="ECO:0000256" key="4">
    <source>
        <dbReference type="ARBA" id="ARBA00022801"/>
    </source>
</evidence>
<evidence type="ECO:0000256" key="7">
    <source>
        <dbReference type="ARBA" id="ARBA00023295"/>
    </source>
</evidence>
<dbReference type="InterPro" id="IPR050314">
    <property type="entry name" value="Glycosyl_Hydrlase_18"/>
</dbReference>
<dbReference type="SUPFAM" id="SSF54556">
    <property type="entry name" value="Chitinase insertion domain"/>
    <property type="match status" value="1"/>
</dbReference>
<dbReference type="SMART" id="SM00636">
    <property type="entry name" value="Glyco_18"/>
    <property type="match status" value="1"/>
</dbReference>
<keyword evidence="10" id="KW-0732">Signal</keyword>
<dbReference type="PANTHER" id="PTHR11177">
    <property type="entry name" value="CHITINASE"/>
    <property type="match status" value="1"/>
</dbReference>
<keyword evidence="7 9" id="KW-0326">Glycosidase</keyword>
<gene>
    <name evidence="12" type="ORF">CTheo_2762</name>
</gene>
<keyword evidence="13" id="KW-1185">Reference proteome</keyword>
<evidence type="ECO:0000256" key="5">
    <source>
        <dbReference type="ARBA" id="ARBA00023024"/>
    </source>
</evidence>
<organism evidence="12 13">
    <name type="scientific">Ceratobasidium theobromae</name>
    <dbReference type="NCBI Taxonomy" id="1582974"/>
    <lineage>
        <taxon>Eukaryota</taxon>
        <taxon>Fungi</taxon>
        <taxon>Dikarya</taxon>
        <taxon>Basidiomycota</taxon>
        <taxon>Agaricomycotina</taxon>
        <taxon>Agaricomycetes</taxon>
        <taxon>Cantharellales</taxon>
        <taxon>Ceratobasidiaceae</taxon>
        <taxon>Ceratobasidium</taxon>
    </lineage>
</organism>
<dbReference type="GO" id="GO:0005576">
    <property type="term" value="C:extracellular region"/>
    <property type="evidence" value="ECO:0007669"/>
    <property type="project" value="TreeGrafter"/>
</dbReference>
<dbReference type="GO" id="GO:0008843">
    <property type="term" value="F:endochitinase activity"/>
    <property type="evidence" value="ECO:0007669"/>
    <property type="project" value="UniProtKB-EC"/>
</dbReference>
<dbReference type="GO" id="GO:0000272">
    <property type="term" value="P:polysaccharide catabolic process"/>
    <property type="evidence" value="ECO:0007669"/>
    <property type="project" value="UniProtKB-KW"/>
</dbReference>
<evidence type="ECO:0000313" key="13">
    <source>
        <dbReference type="Proteomes" id="UP000383932"/>
    </source>
</evidence>
<dbReference type="OrthoDB" id="76388at2759"/>
<evidence type="ECO:0000256" key="8">
    <source>
        <dbReference type="ARBA" id="ARBA00023326"/>
    </source>
</evidence>
<dbReference type="InterPro" id="IPR001579">
    <property type="entry name" value="Glyco_hydro_18_chit_AS"/>
</dbReference>
<evidence type="ECO:0000256" key="10">
    <source>
        <dbReference type="SAM" id="SignalP"/>
    </source>
</evidence>
<evidence type="ECO:0000259" key="11">
    <source>
        <dbReference type="PROSITE" id="PS51910"/>
    </source>
</evidence>
<keyword evidence="4 9" id="KW-0378">Hydrolase</keyword>
<dbReference type="GO" id="GO:0006032">
    <property type="term" value="P:chitin catabolic process"/>
    <property type="evidence" value="ECO:0007669"/>
    <property type="project" value="UniProtKB-KW"/>
</dbReference>
<evidence type="ECO:0000256" key="9">
    <source>
        <dbReference type="RuleBase" id="RU000489"/>
    </source>
</evidence>
<dbReference type="SUPFAM" id="SSF51445">
    <property type="entry name" value="(Trans)glycosidases"/>
    <property type="match status" value="1"/>
</dbReference>
<comment type="caution">
    <text evidence="12">The sequence shown here is derived from an EMBL/GenBank/DDBJ whole genome shotgun (WGS) entry which is preliminary data.</text>
</comment>
<protein>
    <recommendedName>
        <fullName evidence="3">chitinase</fullName>
        <ecNumber evidence="3">3.2.1.14</ecNumber>
    </recommendedName>
</protein>
<dbReference type="AlphaFoldDB" id="A0A5N5QQF9"/>
<dbReference type="FunFam" id="3.10.50.10:FF:000005">
    <property type="entry name" value="Endochitinase B1"/>
    <property type="match status" value="1"/>
</dbReference>
<dbReference type="PANTHER" id="PTHR11177:SF317">
    <property type="entry name" value="CHITINASE 12-RELATED"/>
    <property type="match status" value="1"/>
</dbReference>
<dbReference type="Gene3D" id="3.10.50.10">
    <property type="match status" value="1"/>
</dbReference>
<accession>A0A5N5QQF9</accession>
<reference evidence="12 13" key="1">
    <citation type="journal article" date="2019" name="Fungal Biol. Biotechnol.">
        <title>Draft genome sequence of fastidious pathogen Ceratobasidium theobromae, which causes vascular-streak dieback in Theobroma cacao.</title>
        <authorList>
            <person name="Ali S.S."/>
            <person name="Asman A."/>
            <person name="Shao J."/>
            <person name="Firmansyah A.P."/>
            <person name="Susilo A.W."/>
            <person name="Rosmana A."/>
            <person name="McMahon P."/>
            <person name="Junaid M."/>
            <person name="Guest D."/>
            <person name="Kheng T.Y."/>
            <person name="Meinhardt L.W."/>
            <person name="Bailey B.A."/>
        </authorList>
    </citation>
    <scope>NUCLEOTIDE SEQUENCE [LARGE SCALE GENOMIC DNA]</scope>
    <source>
        <strain evidence="12 13">CT2</strain>
    </source>
</reference>
<dbReference type="EC" id="3.2.1.14" evidence="3"/>
<comment type="catalytic activity">
    <reaction evidence="1">
        <text>Random endo-hydrolysis of N-acetyl-beta-D-glucosaminide (1-&gt;4)-beta-linkages in chitin and chitodextrins.</text>
        <dbReference type="EC" id="3.2.1.14"/>
    </reaction>
</comment>
<keyword evidence="5" id="KW-0146">Chitin degradation</keyword>
<feature type="domain" description="GH18" evidence="11">
    <location>
        <begin position="58"/>
        <end position="418"/>
    </location>
</feature>
<dbReference type="InterPro" id="IPR017853">
    <property type="entry name" value="GH"/>
</dbReference>
<dbReference type="PROSITE" id="PS01095">
    <property type="entry name" value="GH18_1"/>
    <property type="match status" value="1"/>
</dbReference>
<dbReference type="InterPro" id="IPR011583">
    <property type="entry name" value="Chitinase_II/V-like_cat"/>
</dbReference>
<comment type="similarity">
    <text evidence="2">Belongs to the glycosyl hydrolase 18 family. Chitinase class V subfamily.</text>
</comment>
<dbReference type="Proteomes" id="UP000383932">
    <property type="component" value="Unassembled WGS sequence"/>
</dbReference>
<dbReference type="InterPro" id="IPR001223">
    <property type="entry name" value="Glyco_hydro18_cat"/>
</dbReference>
<evidence type="ECO:0000256" key="6">
    <source>
        <dbReference type="ARBA" id="ARBA00023277"/>
    </source>
</evidence>
<dbReference type="PROSITE" id="PS51910">
    <property type="entry name" value="GH18_2"/>
    <property type="match status" value="1"/>
</dbReference>
<evidence type="ECO:0000256" key="3">
    <source>
        <dbReference type="ARBA" id="ARBA00012729"/>
    </source>
</evidence>
<dbReference type="EMBL" id="SSOP01000030">
    <property type="protein sequence ID" value="KAB5593793.1"/>
    <property type="molecule type" value="Genomic_DNA"/>
</dbReference>
<dbReference type="InterPro" id="IPR029070">
    <property type="entry name" value="Chitinase_insertion_sf"/>
</dbReference>
<dbReference type="GO" id="GO:0008061">
    <property type="term" value="F:chitin binding"/>
    <property type="evidence" value="ECO:0007669"/>
    <property type="project" value="InterPro"/>
</dbReference>
<keyword evidence="6" id="KW-0119">Carbohydrate metabolism</keyword>